<keyword evidence="2" id="KW-0812">Transmembrane</keyword>
<feature type="transmembrane region" description="Helical" evidence="2">
    <location>
        <begin position="20"/>
        <end position="38"/>
    </location>
</feature>
<evidence type="ECO:0000313" key="5">
    <source>
        <dbReference type="Proteomes" id="UP000217448"/>
    </source>
</evidence>
<organism evidence="4">
    <name type="scientific">Alloyangia mangrovi</name>
    <dbReference type="NCBI Taxonomy" id="1779329"/>
    <lineage>
        <taxon>Bacteria</taxon>
        <taxon>Pseudomonadati</taxon>
        <taxon>Pseudomonadota</taxon>
        <taxon>Alphaproteobacteria</taxon>
        <taxon>Rhodobacterales</taxon>
        <taxon>Roseobacteraceae</taxon>
        <taxon>Alloyangia</taxon>
    </lineage>
</organism>
<feature type="region of interest" description="Disordered" evidence="1">
    <location>
        <begin position="46"/>
        <end position="67"/>
    </location>
</feature>
<evidence type="ECO:0000313" key="3">
    <source>
        <dbReference type="EMBL" id="MCT4372945.1"/>
    </source>
</evidence>
<keyword evidence="2" id="KW-1133">Transmembrane helix</keyword>
<dbReference type="RefSeq" id="WP_095883488.1">
    <property type="nucleotide sequence ID" value="NZ_NTHN02000061.1"/>
</dbReference>
<reference evidence="4" key="1">
    <citation type="submission" date="2017-09" db="EMBL/GenBank/DDBJ databases">
        <title>Yangia sp. SAOS 153D whole genome sequencing.</title>
        <authorList>
            <person name="Verma A."/>
            <person name="Krishnamurthi S."/>
        </authorList>
    </citation>
    <scope>NUCLEOTIDE SEQUENCE [LARGE SCALE GENOMIC DNA]</scope>
    <source>
        <strain evidence="4">SAOS 153D</strain>
    </source>
</reference>
<sequence>MSAPDTNTKTQEKEHRGPLLAIWGALVVVALLLVWWLVYATNGEAPEPGQAAAPAAEAQEGAAAPAD</sequence>
<evidence type="ECO:0000256" key="2">
    <source>
        <dbReference type="SAM" id="Phobius"/>
    </source>
</evidence>
<dbReference type="EMBL" id="NTHN01000314">
    <property type="protein sequence ID" value="PBD17832.1"/>
    <property type="molecule type" value="Genomic_DNA"/>
</dbReference>
<comment type="caution">
    <text evidence="4">The sequence shown here is derived from an EMBL/GenBank/DDBJ whole genome shotgun (WGS) entry which is preliminary data.</text>
</comment>
<evidence type="ECO:0000313" key="4">
    <source>
        <dbReference type="EMBL" id="PBD17832.1"/>
    </source>
</evidence>
<reference evidence="3" key="3">
    <citation type="submission" date="2024-05" db="EMBL/GenBank/DDBJ databases">
        <title>Yangia mangrovi SAOS 153D genome.</title>
        <authorList>
            <person name="Verma A."/>
            <person name="Pal Y."/>
            <person name="Sundharam S."/>
            <person name="Bisht B."/>
            <person name="Srinivasan K."/>
        </authorList>
    </citation>
    <scope>NUCLEOTIDE SEQUENCE</scope>
    <source>
        <strain evidence="3">SAOS 153D</strain>
    </source>
</reference>
<protein>
    <submittedName>
        <fullName evidence="4">Uncharacterized protein</fullName>
    </submittedName>
</protein>
<name>A0A2A3JRS4_9RHOB</name>
<gene>
    <name evidence="3" type="ORF">CLG85_022630</name>
    <name evidence="4" type="ORF">CLG85_17955</name>
</gene>
<accession>A0A2A3JRS4</accession>
<keyword evidence="2" id="KW-0472">Membrane</keyword>
<keyword evidence="5" id="KW-1185">Reference proteome</keyword>
<dbReference type="EMBL" id="NTHN02000061">
    <property type="protein sequence ID" value="MCT4372945.1"/>
    <property type="molecule type" value="Genomic_DNA"/>
</dbReference>
<reference evidence="5" key="2">
    <citation type="submission" date="2023-07" db="EMBL/GenBank/DDBJ databases">
        <title>Yangia mangrovi SAOS 153D genome.</title>
        <authorList>
            <person name="Verma A."/>
            <person name="Pal Y."/>
            <person name="Sundharam S."/>
            <person name="Bisht B."/>
            <person name="Srinivasan K."/>
        </authorList>
    </citation>
    <scope>NUCLEOTIDE SEQUENCE [LARGE SCALE GENOMIC DNA]</scope>
    <source>
        <strain evidence="5">SAOS 153D</strain>
    </source>
</reference>
<proteinExistence type="predicted"/>
<dbReference type="Proteomes" id="UP000217448">
    <property type="component" value="Unassembled WGS sequence"/>
</dbReference>
<dbReference type="AlphaFoldDB" id="A0A2A3JRS4"/>
<evidence type="ECO:0000256" key="1">
    <source>
        <dbReference type="SAM" id="MobiDB-lite"/>
    </source>
</evidence>